<dbReference type="InterPro" id="IPR041881">
    <property type="entry name" value="PqqD_sf"/>
</dbReference>
<dbReference type="Proteomes" id="UP000001880">
    <property type="component" value="Chromosome"/>
</dbReference>
<evidence type="ECO:0000256" key="2">
    <source>
        <dbReference type="ARBA" id="ARBA00022691"/>
    </source>
</evidence>
<sequence length="503" mass="55625">MGIHLLTRIFKKRDYIAERELDDNLYLVSPDTLRAYRFQSAGKSVWEMLDGRRTSAELARAYCRSARVPYSDKLQDAISSFLETLRQQDLVYTDDEPGLRHKRACTRSGEGRLLSEPLEAGRDEDHSVLEELWQRASRNKIILKCDLALTYAYQPSSQPSGQTHPANGVRDHLSPLDTRAFLDLIDALADQGCLFLGLTGGELFVRPDAMLLAQHARARRFSIRILTNGTLIDEALADEIAALHPEAVEISLMGTCAETHERIARAPGSFAKITRACELLAEREVNVYARYLFTRANVYEALELPSLADALGVRYVYQKPHILPTPSAADAAPSPHLTDEQIQWLYLSDVWKPRGQSACYAGVSRCSISPSGAIQPCEYLPQSMGSLSAPMGLREMWLGSPQRELWDDARVHAPEECGACTIEDVCVRCPATAFRDSGDVRAPSATGCRVAGGLHATRRAVYSADRSGGQSWAEGLPFGRSPTPARRDQLVPLRVATKSKKGL</sequence>
<evidence type="ECO:0000256" key="1">
    <source>
        <dbReference type="ARBA" id="ARBA00001966"/>
    </source>
</evidence>
<dbReference type="InterPro" id="IPR008792">
    <property type="entry name" value="PQQD"/>
</dbReference>
<dbReference type="GO" id="GO:0003824">
    <property type="term" value="F:catalytic activity"/>
    <property type="evidence" value="ECO:0007669"/>
    <property type="project" value="InterPro"/>
</dbReference>
<accession>D0LLY8</accession>
<keyword evidence="2" id="KW-0949">S-adenosyl-L-methionine</keyword>
<dbReference type="HOGENOM" id="CLU_541596_0_0_7"/>
<dbReference type="STRING" id="502025.Hoch_2633"/>
<dbReference type="InterPro" id="IPR007197">
    <property type="entry name" value="rSAM"/>
</dbReference>
<dbReference type="AlphaFoldDB" id="D0LLY8"/>
<dbReference type="KEGG" id="hoh:Hoch_2633"/>
<evidence type="ECO:0000313" key="8">
    <source>
        <dbReference type="EMBL" id="ACY15166.1"/>
    </source>
</evidence>
<feature type="region of interest" description="Disordered" evidence="6">
    <location>
        <begin position="468"/>
        <end position="488"/>
    </location>
</feature>
<evidence type="ECO:0000256" key="5">
    <source>
        <dbReference type="ARBA" id="ARBA00023014"/>
    </source>
</evidence>
<dbReference type="SUPFAM" id="SSF102114">
    <property type="entry name" value="Radical SAM enzymes"/>
    <property type="match status" value="1"/>
</dbReference>
<protein>
    <submittedName>
        <fullName evidence="8">Radical SAM domain protein</fullName>
    </submittedName>
</protein>
<gene>
    <name evidence="8" type="ordered locus">Hoch_2633</name>
</gene>
<dbReference type="Gene3D" id="3.20.20.70">
    <property type="entry name" value="Aldolase class I"/>
    <property type="match status" value="1"/>
</dbReference>
<dbReference type="PANTHER" id="PTHR11228:SF7">
    <property type="entry name" value="PQQA PEPTIDE CYCLASE"/>
    <property type="match status" value="1"/>
</dbReference>
<evidence type="ECO:0000256" key="4">
    <source>
        <dbReference type="ARBA" id="ARBA00023004"/>
    </source>
</evidence>
<evidence type="ECO:0000313" key="9">
    <source>
        <dbReference type="Proteomes" id="UP000001880"/>
    </source>
</evidence>
<proteinExistence type="predicted"/>
<dbReference type="CDD" id="cd01335">
    <property type="entry name" value="Radical_SAM"/>
    <property type="match status" value="1"/>
</dbReference>
<keyword evidence="5" id="KW-0411">Iron-sulfur</keyword>
<evidence type="ECO:0000256" key="6">
    <source>
        <dbReference type="SAM" id="MobiDB-lite"/>
    </source>
</evidence>
<comment type="cofactor">
    <cofactor evidence="1">
        <name>[4Fe-4S] cluster</name>
        <dbReference type="ChEBI" id="CHEBI:49883"/>
    </cofactor>
</comment>
<dbReference type="Gene3D" id="1.10.10.1150">
    <property type="entry name" value="Coenzyme PQQ synthesis protein D (PqqD)"/>
    <property type="match status" value="1"/>
</dbReference>
<dbReference type="Pfam" id="PF05402">
    <property type="entry name" value="PqqD"/>
    <property type="match status" value="1"/>
</dbReference>
<dbReference type="Pfam" id="PF04055">
    <property type="entry name" value="Radical_SAM"/>
    <property type="match status" value="1"/>
</dbReference>
<keyword evidence="4" id="KW-0408">Iron</keyword>
<evidence type="ECO:0000256" key="3">
    <source>
        <dbReference type="ARBA" id="ARBA00022723"/>
    </source>
</evidence>
<reference evidence="8 9" key="1">
    <citation type="journal article" date="2010" name="Stand. Genomic Sci.">
        <title>Complete genome sequence of Haliangium ochraceum type strain (SMP-2).</title>
        <authorList>
            <consortium name="US DOE Joint Genome Institute (JGI-PGF)"/>
            <person name="Ivanova N."/>
            <person name="Daum C."/>
            <person name="Lang E."/>
            <person name="Abt B."/>
            <person name="Kopitz M."/>
            <person name="Saunders E."/>
            <person name="Lapidus A."/>
            <person name="Lucas S."/>
            <person name="Glavina Del Rio T."/>
            <person name="Nolan M."/>
            <person name="Tice H."/>
            <person name="Copeland A."/>
            <person name="Cheng J.F."/>
            <person name="Chen F."/>
            <person name="Bruce D."/>
            <person name="Goodwin L."/>
            <person name="Pitluck S."/>
            <person name="Mavromatis K."/>
            <person name="Pati A."/>
            <person name="Mikhailova N."/>
            <person name="Chen A."/>
            <person name="Palaniappan K."/>
            <person name="Land M."/>
            <person name="Hauser L."/>
            <person name="Chang Y.J."/>
            <person name="Jeffries C.D."/>
            <person name="Detter J.C."/>
            <person name="Brettin T."/>
            <person name="Rohde M."/>
            <person name="Goker M."/>
            <person name="Bristow J."/>
            <person name="Markowitz V."/>
            <person name="Eisen J.A."/>
            <person name="Hugenholtz P."/>
            <person name="Kyrpides N.C."/>
            <person name="Klenk H.P."/>
        </authorList>
    </citation>
    <scope>NUCLEOTIDE SEQUENCE [LARGE SCALE GENOMIC DNA]</scope>
    <source>
        <strain evidence="9">DSM 14365 / CIP 107738 / JCM 11303 / AJ 13395 / SMP-2</strain>
    </source>
</reference>
<feature type="domain" description="Radical SAM core" evidence="7">
    <location>
        <begin position="170"/>
        <end position="289"/>
    </location>
</feature>
<organism evidence="8 9">
    <name type="scientific">Haliangium ochraceum (strain DSM 14365 / JCM 11303 / SMP-2)</name>
    <dbReference type="NCBI Taxonomy" id="502025"/>
    <lineage>
        <taxon>Bacteria</taxon>
        <taxon>Pseudomonadati</taxon>
        <taxon>Myxococcota</taxon>
        <taxon>Polyangia</taxon>
        <taxon>Haliangiales</taxon>
        <taxon>Kofleriaceae</taxon>
        <taxon>Haliangium</taxon>
    </lineage>
</organism>
<name>D0LLY8_HALO1</name>
<dbReference type="PANTHER" id="PTHR11228">
    <property type="entry name" value="RADICAL SAM DOMAIN PROTEIN"/>
    <property type="match status" value="1"/>
</dbReference>
<dbReference type="GO" id="GO:0046872">
    <property type="term" value="F:metal ion binding"/>
    <property type="evidence" value="ECO:0007669"/>
    <property type="project" value="UniProtKB-KW"/>
</dbReference>
<dbReference type="eggNOG" id="COG0535">
    <property type="taxonomic scope" value="Bacteria"/>
</dbReference>
<dbReference type="GO" id="GO:0051536">
    <property type="term" value="F:iron-sulfur cluster binding"/>
    <property type="evidence" value="ECO:0007669"/>
    <property type="project" value="UniProtKB-KW"/>
</dbReference>
<dbReference type="RefSeq" id="WP_012827774.1">
    <property type="nucleotide sequence ID" value="NC_013440.1"/>
</dbReference>
<dbReference type="InterPro" id="IPR050377">
    <property type="entry name" value="Radical_SAM_PqqE_MftC-like"/>
</dbReference>
<dbReference type="InterPro" id="IPR013785">
    <property type="entry name" value="Aldolase_TIM"/>
</dbReference>
<dbReference type="NCBIfam" id="TIGR04085">
    <property type="entry name" value="rSAM_more_4Fe4S"/>
    <property type="match status" value="1"/>
</dbReference>
<dbReference type="InterPro" id="IPR058240">
    <property type="entry name" value="rSAM_sf"/>
</dbReference>
<keyword evidence="3" id="KW-0479">Metal-binding</keyword>
<dbReference type="InterPro" id="IPR023885">
    <property type="entry name" value="4Fe4S-binding_SPASM_dom"/>
</dbReference>
<evidence type="ECO:0000259" key="7">
    <source>
        <dbReference type="Pfam" id="PF04055"/>
    </source>
</evidence>
<dbReference type="EMBL" id="CP001804">
    <property type="protein sequence ID" value="ACY15166.1"/>
    <property type="molecule type" value="Genomic_DNA"/>
</dbReference>
<keyword evidence="9" id="KW-1185">Reference proteome</keyword>